<organism evidence="2 3">
    <name type="scientific">Adiantum capillus-veneris</name>
    <name type="common">Maidenhair fern</name>
    <dbReference type="NCBI Taxonomy" id="13818"/>
    <lineage>
        <taxon>Eukaryota</taxon>
        <taxon>Viridiplantae</taxon>
        <taxon>Streptophyta</taxon>
        <taxon>Embryophyta</taxon>
        <taxon>Tracheophyta</taxon>
        <taxon>Polypodiopsida</taxon>
        <taxon>Polypodiidae</taxon>
        <taxon>Polypodiales</taxon>
        <taxon>Pteridineae</taxon>
        <taxon>Pteridaceae</taxon>
        <taxon>Vittarioideae</taxon>
        <taxon>Adiantum</taxon>
    </lineage>
</organism>
<feature type="region of interest" description="Disordered" evidence="1">
    <location>
        <begin position="32"/>
        <end position="69"/>
    </location>
</feature>
<reference evidence="2" key="1">
    <citation type="submission" date="2021-01" db="EMBL/GenBank/DDBJ databases">
        <title>Adiantum capillus-veneris genome.</title>
        <authorList>
            <person name="Fang Y."/>
            <person name="Liao Q."/>
        </authorList>
    </citation>
    <scope>NUCLEOTIDE SEQUENCE</scope>
    <source>
        <strain evidence="2">H3</strain>
        <tissue evidence="2">Leaf</tissue>
    </source>
</reference>
<evidence type="ECO:0000313" key="3">
    <source>
        <dbReference type="Proteomes" id="UP000886520"/>
    </source>
</evidence>
<gene>
    <name evidence="2" type="ORF">GOP47_0019122</name>
</gene>
<feature type="compositionally biased region" description="Basic and acidic residues" evidence="1">
    <location>
        <begin position="38"/>
        <end position="47"/>
    </location>
</feature>
<name>A0A9D4UFF5_ADICA</name>
<accession>A0A9D4UFF5</accession>
<keyword evidence="3" id="KW-1185">Reference proteome</keyword>
<feature type="compositionally biased region" description="Acidic residues" evidence="1">
    <location>
        <begin position="108"/>
        <end position="120"/>
    </location>
</feature>
<dbReference type="AlphaFoldDB" id="A0A9D4UFF5"/>
<protein>
    <submittedName>
        <fullName evidence="2">Uncharacterized protein</fullName>
    </submittedName>
</protein>
<sequence length="150" mass="17525">MHTMLCLFPCGGLTFVHTMVVEKIQRLITALRRRRRRQSTESREEAPSSRARSYPRVEDKHAEEEKQEAEDVLAEYLRRMEQRQKLVSLLAYHNMIIQPTRMALETIPEEEEEDDDEQESFFDPSHTSLTHDMQSCVTPTGTTLLALAQY</sequence>
<dbReference type="OrthoDB" id="10636233at2759"/>
<proteinExistence type="predicted"/>
<dbReference type="Proteomes" id="UP000886520">
    <property type="component" value="Chromosome 18"/>
</dbReference>
<feature type="compositionally biased region" description="Basic and acidic residues" evidence="1">
    <location>
        <begin position="55"/>
        <end position="64"/>
    </location>
</feature>
<evidence type="ECO:0000313" key="2">
    <source>
        <dbReference type="EMBL" id="KAI5066498.1"/>
    </source>
</evidence>
<comment type="caution">
    <text evidence="2">The sequence shown here is derived from an EMBL/GenBank/DDBJ whole genome shotgun (WGS) entry which is preliminary data.</text>
</comment>
<feature type="compositionally biased region" description="Polar residues" evidence="1">
    <location>
        <begin position="125"/>
        <end position="135"/>
    </location>
</feature>
<dbReference type="EMBL" id="JABFUD020000018">
    <property type="protein sequence ID" value="KAI5066498.1"/>
    <property type="molecule type" value="Genomic_DNA"/>
</dbReference>
<feature type="region of interest" description="Disordered" evidence="1">
    <location>
        <begin position="108"/>
        <end position="135"/>
    </location>
</feature>
<evidence type="ECO:0000256" key="1">
    <source>
        <dbReference type="SAM" id="MobiDB-lite"/>
    </source>
</evidence>